<dbReference type="Pfam" id="PF20248">
    <property type="entry name" value="DUF6603"/>
    <property type="match status" value="1"/>
</dbReference>
<protein>
    <recommendedName>
        <fullName evidence="2">DUF6603 domain-containing protein</fullName>
    </recommendedName>
</protein>
<accession>A0A6L8VDH1</accession>
<evidence type="ECO:0000313" key="4">
    <source>
        <dbReference type="Proteomes" id="UP000477083"/>
    </source>
</evidence>
<evidence type="ECO:0000313" key="3">
    <source>
        <dbReference type="EMBL" id="MZQ87726.1"/>
    </source>
</evidence>
<dbReference type="InterPro" id="IPR046538">
    <property type="entry name" value="DUF6603"/>
</dbReference>
<dbReference type="OrthoDB" id="535891at2"/>
<feature type="region of interest" description="Disordered" evidence="1">
    <location>
        <begin position="2625"/>
        <end position="2646"/>
    </location>
</feature>
<evidence type="ECO:0000259" key="2">
    <source>
        <dbReference type="Pfam" id="PF20248"/>
    </source>
</evidence>
<evidence type="ECO:0000256" key="1">
    <source>
        <dbReference type="SAM" id="MobiDB-lite"/>
    </source>
</evidence>
<name>A0A6L8VDH1_9RHOB</name>
<gene>
    <name evidence="3" type="ORF">GS660_01285</name>
</gene>
<keyword evidence="4" id="KW-1185">Reference proteome</keyword>
<comment type="caution">
    <text evidence="3">The sequence shown here is derived from an EMBL/GenBank/DDBJ whole genome shotgun (WGS) entry which is preliminary data.</text>
</comment>
<dbReference type="RefSeq" id="WP_161342597.1">
    <property type="nucleotide sequence ID" value="NZ_BMGW01000001.1"/>
</dbReference>
<organism evidence="3 4">
    <name type="scientific">Frigidibacter albus</name>
    <dbReference type="NCBI Taxonomy" id="1465486"/>
    <lineage>
        <taxon>Bacteria</taxon>
        <taxon>Pseudomonadati</taxon>
        <taxon>Pseudomonadota</taxon>
        <taxon>Alphaproteobacteria</taxon>
        <taxon>Rhodobacterales</taxon>
        <taxon>Paracoccaceae</taxon>
        <taxon>Frigidibacter</taxon>
    </lineage>
</organism>
<feature type="domain" description="DUF6603" evidence="2">
    <location>
        <begin position="2142"/>
        <end position="2617"/>
    </location>
</feature>
<proteinExistence type="predicted"/>
<sequence>MNAFAPGDFGEMSGLLRALGLVTAAGEFNSDWIANPDDYLKDMLAEDGQRQALLNFVATLREGQIERDAENRQWIELFSEPLAPGSAIVFFLVVDDAPQDEVRLSLGVRFATSAPLAVSASSLLFPLFRAGKKGRPATPSPELMGRPGGRIVMTSEVTIADAPAAPGEAGLQAVGVLLSVPTALGDGDPQIGLTLRGLQLPGEAAGRDLVLSLSDPEAVADAGIELILGLLQAQIGTAAGAQIRAFAKLLGLAGDPNIPAFPIADVVERGAAALGDWMAQALGDAPRRTAWLQALAELLANGAAASPSGVTLPVGAAQVRIGLAAVPGAGGRPVVTLSLSFGFSQGAAEVGITADLVRIDLGTRAAVAVPSLRAEARFDLSALAMPNVAADAMLIGFGLDAGRRPLLVIALENAVVFGTTHARLDLTNPDALAAAAAQAATDALAEVLNTLGPAADRIAVALGWRAPPGAGAGYPRVDLIAFLGDPLGALRAHWDDVMSNHAADVTAVLAQLRELLTGDATPGSVTGSGTSASPWLLPLVAGLHVAVWRGADGRLTLGLGFVRSVDTLGQRCTVIETRVRAAIVAIDLASGGASFLPEVLVQALGRARGGGRLVTDQGAVRVEVDHLGITALWTPDGGFGIRLSAPNPAVVFDNVPLPLPVPDLSLPFDEILASLGNREWEALERLAAIVATKLQSRWLDDLVEALGWRPAAPMLGGPRRHRLALSALVDDAGMAIREWLADLIGDPEAEVARRLQPLARFLSGRPNASFVVEGRGTITEPWRIDLLPGSGLPALAAWREPDAPLPVPQTLHSMGLRGWRPGATGLGPGELAQAILSEMPDVGGPFGAGLTAEALHQGLMAVAALWQGTDGLVPPPAAAPAGTVLHLVQNRSAAGLIAGLDLAVLLGAAPAMVVQVTVLAAGAAVDAAIDPARMLDMREAGRDPGAFTPLAGPGTWHVLLAPRADAKLASGDPDGTRGQVARLKTVLQDLAGATVIADAAAGHAAWLALHEMGSGNNRLVTVGLPLSALPPPAAATAEMLRRLGEFLPGPDPAEPDDADLATARRLLSMRLGASAFDLAGLALPSGWTGARRADLEVHLVHGVIDRDTVNRALTATVAAGLSLHAQVRARKRPSRQITSASLGLYLPLRNAPAPGGLAVEGQALAELLGCDIDSTGRFPLPRARAARRIAAGFEIRRQGGWLIGGPGAAVRALPLELRSIDVAVRLSLGGTEPGLDRCEVTLHGVRIHGRAFPRLVLSPGLPDAGLGIDGLAAPTTPEIRQLISVVMQDLEASADVTLGRIREALKAVGVLDAAGGFDGLSLSNWLDDPAARLQEALADAALRQRLLDLIAGFAADHAGLSFDAGSRSLTVALSGSTGEPVFGDWALAATLRPAGASGGSLRLGAAGGLQLAATLAPFALTLRLPAGLAQGLDLPEALPIWPAPNFELLARPVLPALAAFALSRIIEGLRGSDPAVQPVIDAALTAFGLLKTVAGSQVTAVPPQVFIDPGAWIKTALGSSTAVTSARVIAALDGLRPLVNLPGAPGVWDLAPGISLRARSQAGTVLEITLDPALFLPAADVALGGAFGLRFGTDGSVQPALDLFVGLKGGAAGTRAVHLTVAGSDVALVLRPAAGGDIGIYPEVGGLTQLAAAGVVAALPEALDAIVATGTDAGNLLGDIGDALQLRQGGAFDAAQLTAWATDPASTLQARWPQLLAGGLARLGPALPAGVAVTTPAGGVRLQVNNAGTPGSVIAIGFLANPVAVEVSATIAAIPFVRSVAATLRFDATGLTLLQATVGPAEIPLVDAIVLRPVVRLDIGSAAADPFISVGLATDAANTNALALRYDFDTESFDLGFGGNSPEEIAAGIMRFAIDLIGSFVMDLGPVVEILDLDVGSSDVRAVLEGVVLVPGAGLDPEFFRVLPNPGETPQQFFDTKLQRALKLLDNIAAAAPSVSIGGELNISLAKSGNSIGLALTLAQRLEIVGGDIAVWLENDSRWIIGGPPAGIAIGLLRVQGATIGFEPSLSVNGLGIRVGRSNAPLLATPLSLGSIALHIFARIGAGEMLGGAQVQLAEIGAAVGGASGGNPIAQGMLAETNSGDAALAPAFSPAFSVQTRPAAQGGGIAFGFSAGEGGGPWWLPIRKQFGPLYIAQVGLGTQVSNDTLQSISLLFDGGVSIAGLSAAVDDLELRYNLDQGGIFDPASWSVDLAGLAVSADLSGVTLAGGLRKFGENPDVEYVGMLVARVATYGLSLYGGYASIQTGPQGPFTAFFAFGAVTGPIGGPPAFFLTGIGGGFGINRDVVPPTDMSKFDEFVMIAALDPSFDPPGDLMAYMEEVRNTFPALKDRFWFAAGISFNSFALVDGVAVVCIEFGQGFELSIFGLARMALPRPEVALVSIELGLMARFSTEEGVIWIQAQLTDNSWLLHKSARLTGGFAFVSWFKGPLAGQFVLSLGGFHPSFRRDGYPVVPRLGFNWSVASNIVIKAETYFALSSEAIMAGGLFEASAKFGPAFANLSFGGNAIVYFDPFRYMADAHARVSAGIRIKTFLGTVRLSYTLGAFIEVAGPQFHGKARIEVGPIDITVRFGNSANVPAVYISWTDFAAKYLELAPGNRAQALSGMAGKGALPPASATGTEPGTADGSAAHPFDVSSEFELSFTTTIPVTRIDRAGTITPTPAGKQLGLAPVNRVIHNSTLHLSLKKDGVGAERLGDTLKIVMKPRRTGAFPVGVWGPAQNPDVRTVPKGDIITATEGVDFVFKPQLIGKIPAPATGGVAFNQVEAGPRKPLPLRNAGALRARLVSEAVALRAVLSGLDAARMPQFTADWRAAGRSDTAVRSWARERAVPMRVGLLSERIVGTAAAGGKKPVVVRPRPVPGAVFGTLKVRGVMMQAMRATPGLTVAAQTTVKGALSEKVKRMVPPTMADALAGRETRFATALLRAEIAEPLAKTTLIARAVLPETVAARTAVSAGAGKAAAADRAVLAGIAAMVTAPRGRRRVRGAAPARALSAGEIAVFDLPAASPRFESSGVLQITGTARLIAIGLDGRIALNQFPAKDMTELPSALSAFALIAGAEPGAELAGWVEGSRLAYLDRSVSRCLGGFVTAEGASRSRGGRAAASGWIQAGTLTDQSALVVTRFDAPATSLALVLEGTLTDTDLENLAIAFDGAEEAGARPTLLPFDGKTLIVYALKAGAGFSVSVGGQTPGTLDGVVAARLPADRLASRMVAEAVRLDLEAVADPRSGTVTASWQAPADLNPVE</sequence>
<dbReference type="Proteomes" id="UP000477083">
    <property type="component" value="Unassembled WGS sequence"/>
</dbReference>
<reference evidence="3 4" key="1">
    <citation type="submission" date="2020-01" db="EMBL/GenBank/DDBJ databases">
        <title>Frigidibacter albus SP32T (=CGMCC 1.13995T).</title>
        <authorList>
            <person name="Liao X."/>
        </authorList>
    </citation>
    <scope>NUCLEOTIDE SEQUENCE [LARGE SCALE GENOMIC DNA]</scope>
    <source>
        <strain evidence="3 4">SP32</strain>
    </source>
</reference>
<dbReference type="EMBL" id="WWNR01000001">
    <property type="protein sequence ID" value="MZQ87726.1"/>
    <property type="molecule type" value="Genomic_DNA"/>
</dbReference>